<keyword evidence="2 7" id="KW-0813">Transport</keyword>
<dbReference type="PANTHER" id="PTHR43163:SF6">
    <property type="entry name" value="DIPEPTIDE TRANSPORT SYSTEM PERMEASE PROTEIN DPPB-RELATED"/>
    <property type="match status" value="1"/>
</dbReference>
<dbReference type="InterPro" id="IPR000515">
    <property type="entry name" value="MetI-like"/>
</dbReference>
<dbReference type="PANTHER" id="PTHR43163">
    <property type="entry name" value="DIPEPTIDE TRANSPORT SYSTEM PERMEASE PROTEIN DPPB-RELATED"/>
    <property type="match status" value="1"/>
</dbReference>
<comment type="subcellular location">
    <subcellularLocation>
        <location evidence="1 7">Cell membrane</location>
        <topology evidence="1 7">Multi-pass membrane protein</topology>
    </subcellularLocation>
</comment>
<keyword evidence="10" id="KW-1185">Reference proteome</keyword>
<evidence type="ECO:0000256" key="6">
    <source>
        <dbReference type="ARBA" id="ARBA00023136"/>
    </source>
</evidence>
<dbReference type="SUPFAM" id="SSF161098">
    <property type="entry name" value="MetI-like"/>
    <property type="match status" value="1"/>
</dbReference>
<keyword evidence="5 7" id="KW-1133">Transmembrane helix</keyword>
<feature type="transmembrane region" description="Helical" evidence="7">
    <location>
        <begin position="100"/>
        <end position="124"/>
    </location>
</feature>
<sequence length="310" mass="33132">MGFVILKRILIGIPTLIGVTIILFLTLRVLPGDPVSVMLAGAPSTPEVVAQLRLDFGLDRPVLAQYWDFFTRALRLDFGESYATRRPVSTMIGEQVLPTLQLAVAAAAVSALVGIVLGSISAMYRNRWVDSLIRVVSLINLSMPSFWVGLMLIILFSFTLRLLPATGNAGLASLVLPAVTLGLSAAGTVTRLVRNSVLEVLGENFVTALYAKGLPRRTVVAKHVLRNAIIPTVTIVGLQLGALIAGAVIVEAVFARRGIGQMLVQAIAGQDFPVVQGVVLVIAVIYIAINIVVDVSYAYIDPRVRDAVQA</sequence>
<evidence type="ECO:0000259" key="8">
    <source>
        <dbReference type="PROSITE" id="PS50928"/>
    </source>
</evidence>
<dbReference type="Pfam" id="PF00528">
    <property type="entry name" value="BPD_transp_1"/>
    <property type="match status" value="1"/>
</dbReference>
<dbReference type="RefSeq" id="WP_343960391.1">
    <property type="nucleotide sequence ID" value="NZ_BAAAKZ010000007.1"/>
</dbReference>
<dbReference type="PROSITE" id="PS50928">
    <property type="entry name" value="ABC_TM1"/>
    <property type="match status" value="1"/>
</dbReference>
<dbReference type="Pfam" id="PF19300">
    <property type="entry name" value="BPD_transp_1_N"/>
    <property type="match status" value="1"/>
</dbReference>
<dbReference type="Proteomes" id="UP001597181">
    <property type="component" value="Unassembled WGS sequence"/>
</dbReference>
<feature type="transmembrane region" description="Helical" evidence="7">
    <location>
        <begin position="228"/>
        <end position="254"/>
    </location>
</feature>
<feature type="transmembrane region" description="Helical" evidence="7">
    <location>
        <begin position="274"/>
        <end position="300"/>
    </location>
</feature>
<dbReference type="CDD" id="cd06261">
    <property type="entry name" value="TM_PBP2"/>
    <property type="match status" value="1"/>
</dbReference>
<evidence type="ECO:0000256" key="2">
    <source>
        <dbReference type="ARBA" id="ARBA00022448"/>
    </source>
</evidence>
<evidence type="ECO:0000313" key="10">
    <source>
        <dbReference type="Proteomes" id="UP001597181"/>
    </source>
</evidence>
<feature type="transmembrane region" description="Helical" evidence="7">
    <location>
        <begin position="9"/>
        <end position="30"/>
    </location>
</feature>
<dbReference type="InterPro" id="IPR035906">
    <property type="entry name" value="MetI-like_sf"/>
</dbReference>
<dbReference type="Gene3D" id="1.10.3720.10">
    <property type="entry name" value="MetI-like"/>
    <property type="match status" value="1"/>
</dbReference>
<evidence type="ECO:0000256" key="7">
    <source>
        <dbReference type="RuleBase" id="RU363032"/>
    </source>
</evidence>
<proteinExistence type="inferred from homology"/>
<dbReference type="EMBL" id="JBHTLY010000011">
    <property type="protein sequence ID" value="MFD1203342.1"/>
    <property type="molecule type" value="Genomic_DNA"/>
</dbReference>
<protein>
    <submittedName>
        <fullName evidence="9">ABC transporter permease</fullName>
    </submittedName>
</protein>
<reference evidence="10" key="1">
    <citation type="journal article" date="2019" name="Int. J. Syst. Evol. Microbiol.">
        <title>The Global Catalogue of Microorganisms (GCM) 10K type strain sequencing project: providing services to taxonomists for standard genome sequencing and annotation.</title>
        <authorList>
            <consortium name="The Broad Institute Genomics Platform"/>
            <consortium name="The Broad Institute Genome Sequencing Center for Infectious Disease"/>
            <person name="Wu L."/>
            <person name="Ma J."/>
        </authorList>
    </citation>
    <scope>NUCLEOTIDE SEQUENCE [LARGE SCALE GENOMIC DNA]</scope>
    <source>
        <strain evidence="10">CCUG 50213</strain>
    </source>
</reference>
<comment type="caution">
    <text evidence="9">The sequence shown here is derived from an EMBL/GenBank/DDBJ whole genome shotgun (WGS) entry which is preliminary data.</text>
</comment>
<feature type="transmembrane region" description="Helical" evidence="7">
    <location>
        <begin position="169"/>
        <end position="189"/>
    </location>
</feature>
<evidence type="ECO:0000256" key="5">
    <source>
        <dbReference type="ARBA" id="ARBA00022989"/>
    </source>
</evidence>
<evidence type="ECO:0000256" key="3">
    <source>
        <dbReference type="ARBA" id="ARBA00022475"/>
    </source>
</evidence>
<accession>A0ABW3TSK7</accession>
<name>A0ABW3TSK7_9MICO</name>
<organism evidence="9 10">
    <name type="scientific">Leucobacter albus</name>
    <dbReference type="NCBI Taxonomy" id="272210"/>
    <lineage>
        <taxon>Bacteria</taxon>
        <taxon>Bacillati</taxon>
        <taxon>Actinomycetota</taxon>
        <taxon>Actinomycetes</taxon>
        <taxon>Micrococcales</taxon>
        <taxon>Microbacteriaceae</taxon>
        <taxon>Leucobacter</taxon>
    </lineage>
</organism>
<keyword evidence="4 7" id="KW-0812">Transmembrane</keyword>
<evidence type="ECO:0000313" key="9">
    <source>
        <dbReference type="EMBL" id="MFD1203342.1"/>
    </source>
</evidence>
<feature type="transmembrane region" description="Helical" evidence="7">
    <location>
        <begin position="145"/>
        <end position="163"/>
    </location>
</feature>
<dbReference type="InterPro" id="IPR045621">
    <property type="entry name" value="BPD_transp_1_N"/>
</dbReference>
<evidence type="ECO:0000256" key="4">
    <source>
        <dbReference type="ARBA" id="ARBA00022692"/>
    </source>
</evidence>
<evidence type="ECO:0000256" key="1">
    <source>
        <dbReference type="ARBA" id="ARBA00004651"/>
    </source>
</evidence>
<feature type="domain" description="ABC transmembrane type-1" evidence="8">
    <location>
        <begin position="96"/>
        <end position="293"/>
    </location>
</feature>
<keyword evidence="6 7" id="KW-0472">Membrane</keyword>
<gene>
    <name evidence="9" type="ORF">ACFQ3U_15705</name>
</gene>
<comment type="similarity">
    <text evidence="7">Belongs to the binding-protein-dependent transport system permease family.</text>
</comment>
<keyword evidence="3" id="KW-1003">Cell membrane</keyword>